<dbReference type="Pfam" id="PF03994">
    <property type="entry name" value="DUF350"/>
    <property type="match status" value="1"/>
</dbReference>
<evidence type="ECO:0000256" key="7">
    <source>
        <dbReference type="SAM" id="Phobius"/>
    </source>
</evidence>
<evidence type="ECO:0000256" key="1">
    <source>
        <dbReference type="ARBA" id="ARBA00004651"/>
    </source>
</evidence>
<comment type="similarity">
    <text evidence="2">Belongs to the UPF0719 family.</text>
</comment>
<feature type="transmembrane region" description="Helical" evidence="7">
    <location>
        <begin position="12"/>
        <end position="30"/>
    </location>
</feature>
<dbReference type="OrthoDB" id="5191770at2"/>
<evidence type="ECO:0008006" key="10">
    <source>
        <dbReference type="Google" id="ProtNLM"/>
    </source>
</evidence>
<dbReference type="AlphaFoldDB" id="A0A0X3VCB0"/>
<feature type="transmembrane region" description="Helical" evidence="7">
    <location>
        <begin position="50"/>
        <end position="73"/>
    </location>
</feature>
<evidence type="ECO:0000256" key="5">
    <source>
        <dbReference type="ARBA" id="ARBA00022989"/>
    </source>
</evidence>
<comment type="caution">
    <text evidence="8">The sequence shown here is derived from an EMBL/GenBank/DDBJ whole genome shotgun (WGS) entry which is preliminary data.</text>
</comment>
<keyword evidence="4 7" id="KW-0812">Transmembrane</keyword>
<dbReference type="InterPro" id="IPR007140">
    <property type="entry name" value="DUF350"/>
</dbReference>
<evidence type="ECO:0000256" key="4">
    <source>
        <dbReference type="ARBA" id="ARBA00022692"/>
    </source>
</evidence>
<dbReference type="Proteomes" id="UP000053244">
    <property type="component" value="Unassembled WGS sequence"/>
</dbReference>
<keyword evidence="9" id="KW-1185">Reference proteome</keyword>
<dbReference type="RefSeq" id="WP_067683587.1">
    <property type="nucleotide sequence ID" value="NZ_LLZH01000001.1"/>
</dbReference>
<sequence length="141" mass="14581">MLQDLLEGAGRSIVFGLVGIGLMAVGFVLIDLLTPGKLRDLIWVDRNPNAALLLAANQLGIAAIVFTAIFTSYDSFGQGLASTALFGLVGIVIMGLAFLVLDWMTPGKLGEVICTDDYHGGALVSAASHFGAALIVCACIA</sequence>
<evidence type="ECO:0000256" key="3">
    <source>
        <dbReference type="ARBA" id="ARBA00022475"/>
    </source>
</evidence>
<dbReference type="GO" id="GO:0005886">
    <property type="term" value="C:plasma membrane"/>
    <property type="evidence" value="ECO:0007669"/>
    <property type="project" value="UniProtKB-SubCell"/>
</dbReference>
<keyword evidence="3" id="KW-1003">Cell membrane</keyword>
<protein>
    <recommendedName>
        <fullName evidence="10">DUF350 domain-containing protein</fullName>
    </recommendedName>
</protein>
<keyword evidence="6 7" id="KW-0472">Membrane</keyword>
<organism evidence="8 9">
    <name type="scientific">Actinoplanes awajinensis subsp. mycoplanecinus</name>
    <dbReference type="NCBI Taxonomy" id="135947"/>
    <lineage>
        <taxon>Bacteria</taxon>
        <taxon>Bacillati</taxon>
        <taxon>Actinomycetota</taxon>
        <taxon>Actinomycetes</taxon>
        <taxon>Micromonosporales</taxon>
        <taxon>Micromonosporaceae</taxon>
        <taxon>Actinoplanes</taxon>
    </lineage>
</organism>
<feature type="transmembrane region" description="Helical" evidence="7">
    <location>
        <begin position="80"/>
        <end position="101"/>
    </location>
</feature>
<evidence type="ECO:0000256" key="6">
    <source>
        <dbReference type="ARBA" id="ARBA00023136"/>
    </source>
</evidence>
<keyword evidence="5 7" id="KW-1133">Transmembrane helix</keyword>
<accession>A0A0X3VCB0</accession>
<name>A0A0X3VCB0_9ACTN</name>
<comment type="subcellular location">
    <subcellularLocation>
        <location evidence="1">Cell membrane</location>
        <topology evidence="1">Multi-pass membrane protein</topology>
    </subcellularLocation>
</comment>
<reference evidence="8 9" key="1">
    <citation type="submission" date="2015-10" db="EMBL/GenBank/DDBJ databases">
        <authorList>
            <person name="Gilbert D.G."/>
        </authorList>
    </citation>
    <scope>NUCLEOTIDE SEQUENCE [LARGE SCALE GENOMIC DNA]</scope>
    <source>
        <strain evidence="8 9">NRRL B-16712</strain>
    </source>
</reference>
<gene>
    <name evidence="8" type="ORF">ADL15_00090</name>
</gene>
<proteinExistence type="inferred from homology"/>
<dbReference type="EMBL" id="LLZH01000001">
    <property type="protein sequence ID" value="KUL42328.1"/>
    <property type="molecule type" value="Genomic_DNA"/>
</dbReference>
<evidence type="ECO:0000313" key="9">
    <source>
        <dbReference type="Proteomes" id="UP000053244"/>
    </source>
</evidence>
<feature type="transmembrane region" description="Helical" evidence="7">
    <location>
        <begin position="121"/>
        <end position="140"/>
    </location>
</feature>
<evidence type="ECO:0000256" key="2">
    <source>
        <dbReference type="ARBA" id="ARBA00005779"/>
    </source>
</evidence>
<evidence type="ECO:0000313" key="8">
    <source>
        <dbReference type="EMBL" id="KUL42328.1"/>
    </source>
</evidence>